<dbReference type="RefSeq" id="WP_048082914.1">
    <property type="nucleotide sequence ID" value="NZ_JAPVER010000020.1"/>
</dbReference>
<dbReference type="GeneID" id="300259945"/>
<dbReference type="CDD" id="cd17814">
    <property type="entry name" value="Fe-ADH-like"/>
    <property type="match status" value="1"/>
</dbReference>
<dbReference type="EMBL" id="JAPVER010000020">
    <property type="protein sequence ID" value="MCZ3366412.1"/>
    <property type="molecule type" value="Genomic_DNA"/>
</dbReference>
<dbReference type="PANTHER" id="PTHR11496:SF102">
    <property type="entry name" value="ALCOHOL DEHYDROGENASE 4"/>
    <property type="match status" value="1"/>
</dbReference>
<evidence type="ECO:0000256" key="1">
    <source>
        <dbReference type="ARBA" id="ARBA00007358"/>
    </source>
</evidence>
<organism evidence="6 8">
    <name type="scientific">Methanobacterium veterum</name>
    <dbReference type="NCBI Taxonomy" id="408577"/>
    <lineage>
        <taxon>Archaea</taxon>
        <taxon>Methanobacteriati</taxon>
        <taxon>Methanobacteriota</taxon>
        <taxon>Methanomada group</taxon>
        <taxon>Methanobacteria</taxon>
        <taxon>Methanobacteriales</taxon>
        <taxon>Methanobacteriaceae</taxon>
        <taxon>Methanobacterium</taxon>
    </lineage>
</organism>
<name>A0A9E4ZVJ5_9EURY</name>
<evidence type="ECO:0000259" key="5">
    <source>
        <dbReference type="Pfam" id="PF25137"/>
    </source>
</evidence>
<evidence type="ECO:0000313" key="7">
    <source>
        <dbReference type="EMBL" id="MCZ3371920.1"/>
    </source>
</evidence>
<sequence>MDIQNMELRKFVAPELVFGLDARLLAGRYAKNFGAQKVLIVSDPGIINAGWLDEILPVLESEGLPYEIYKDVKPNSKENDVIKGSELYKNEECNAIVALGGGSTLDCAKGIGIVSSNNKNILEFEGVDKVYNPIPPLICIPTTAGSSADVSQFAVIMDQKRKVKISIISKAVVPDVALIDPITTTTMDNYLTACTGLDALTHAIEAYVSNASSPLTDTHALNAIRLIWSSLAKIIHNPNDLGLRGNMMLGSLEAGLAFSNASLGAVHAMAHSLGGFLDLSHGECNAVLLDHVVDFNFDAEPVRYQRIGEAMGINFSRMTKIEKKTAIIHKLKHLKESIGIDHTLRQMGVKESDIAQLSKNAMEDSCIVTNPRRPEQKDIEEIFRNAL</sequence>
<protein>
    <submittedName>
        <fullName evidence="6">Iron-containing alcohol dehydrogenase</fullName>
    </submittedName>
</protein>
<dbReference type="Pfam" id="PF00465">
    <property type="entry name" value="Fe-ADH"/>
    <property type="match status" value="1"/>
</dbReference>
<dbReference type="Proteomes" id="UP001074446">
    <property type="component" value="Unassembled WGS sequence"/>
</dbReference>
<reference evidence="6" key="1">
    <citation type="submission" date="2022-12" db="EMBL/GenBank/DDBJ databases">
        <title>Reclassification of two methanogenic archaea species isolated from the Kolyma lowland permafrost.</title>
        <authorList>
            <person name="Trubitsyn V.E."/>
            <person name="Rivkina E.M."/>
            <person name="Shcherbakova V.A."/>
        </authorList>
    </citation>
    <scope>NUCLEOTIDE SEQUENCE</scope>
    <source>
        <strain evidence="6">M2</strain>
        <strain evidence="7">MK4</strain>
    </source>
</reference>
<comment type="similarity">
    <text evidence="1">Belongs to the iron-containing alcohol dehydrogenase family.</text>
</comment>
<evidence type="ECO:0000313" key="8">
    <source>
        <dbReference type="Proteomes" id="UP001068021"/>
    </source>
</evidence>
<comment type="caution">
    <text evidence="6">The sequence shown here is derived from an EMBL/GenBank/DDBJ whole genome shotgun (WGS) entry which is preliminary data.</text>
</comment>
<feature type="domain" description="Fe-containing alcohol dehydrogenase-like C-terminal" evidence="5">
    <location>
        <begin position="192"/>
        <end position="386"/>
    </location>
</feature>
<feature type="domain" description="Alcohol dehydrogenase iron-type/glycerol dehydrogenase GldA" evidence="4">
    <location>
        <begin position="15"/>
        <end position="181"/>
    </location>
</feature>
<dbReference type="Gene3D" id="3.40.50.1970">
    <property type="match status" value="1"/>
</dbReference>
<dbReference type="Pfam" id="PF25137">
    <property type="entry name" value="ADH_Fe_C"/>
    <property type="match status" value="1"/>
</dbReference>
<dbReference type="SUPFAM" id="SSF56796">
    <property type="entry name" value="Dehydroquinate synthase-like"/>
    <property type="match status" value="1"/>
</dbReference>
<dbReference type="NCBIfam" id="NF041833">
    <property type="entry name" value="Fe_ADH_ErcA"/>
    <property type="match status" value="1"/>
</dbReference>
<dbReference type="InterPro" id="IPR001670">
    <property type="entry name" value="ADH_Fe/GldA"/>
</dbReference>
<accession>A0A9E4ZVJ5</accession>
<dbReference type="PROSITE" id="PS00060">
    <property type="entry name" value="ADH_IRON_2"/>
    <property type="match status" value="1"/>
</dbReference>
<evidence type="ECO:0000256" key="2">
    <source>
        <dbReference type="ARBA" id="ARBA00023002"/>
    </source>
</evidence>
<keyword evidence="3" id="KW-0520">NAD</keyword>
<evidence type="ECO:0000256" key="3">
    <source>
        <dbReference type="ARBA" id="ARBA00023027"/>
    </source>
</evidence>
<dbReference type="GO" id="GO:0046872">
    <property type="term" value="F:metal ion binding"/>
    <property type="evidence" value="ECO:0007669"/>
    <property type="project" value="InterPro"/>
</dbReference>
<dbReference type="Gene3D" id="1.20.1090.10">
    <property type="entry name" value="Dehydroquinate synthase-like - alpha domain"/>
    <property type="match status" value="1"/>
</dbReference>
<gene>
    <name evidence="7" type="ORF">O3H35_04685</name>
    <name evidence="6" type="ORF">O3H54_11020</name>
</gene>
<dbReference type="Proteomes" id="UP001068021">
    <property type="component" value="Unassembled WGS sequence"/>
</dbReference>
<keyword evidence="8" id="KW-1185">Reference proteome</keyword>
<dbReference type="GO" id="GO:0004022">
    <property type="term" value="F:alcohol dehydrogenase (NAD+) activity"/>
    <property type="evidence" value="ECO:0007669"/>
    <property type="project" value="TreeGrafter"/>
</dbReference>
<keyword evidence="2" id="KW-0560">Oxidoreductase</keyword>
<proteinExistence type="inferred from homology"/>
<dbReference type="AlphaFoldDB" id="A0A9E4ZVJ5"/>
<dbReference type="EMBL" id="JAPVES010000029">
    <property type="protein sequence ID" value="MCZ3371920.1"/>
    <property type="molecule type" value="Genomic_DNA"/>
</dbReference>
<dbReference type="InterPro" id="IPR018211">
    <property type="entry name" value="ADH_Fe_CS"/>
</dbReference>
<dbReference type="FunFam" id="1.20.1090.10:FF:000001">
    <property type="entry name" value="Aldehyde-alcohol dehydrogenase"/>
    <property type="match status" value="1"/>
</dbReference>
<dbReference type="InterPro" id="IPR056798">
    <property type="entry name" value="ADH_Fe_C"/>
</dbReference>
<evidence type="ECO:0000259" key="4">
    <source>
        <dbReference type="Pfam" id="PF00465"/>
    </source>
</evidence>
<evidence type="ECO:0000313" key="6">
    <source>
        <dbReference type="EMBL" id="MCZ3366412.1"/>
    </source>
</evidence>
<dbReference type="PANTHER" id="PTHR11496">
    <property type="entry name" value="ALCOHOL DEHYDROGENASE"/>
    <property type="match status" value="1"/>
</dbReference>
<dbReference type="FunFam" id="3.40.50.1970:FF:000003">
    <property type="entry name" value="Alcohol dehydrogenase, iron-containing"/>
    <property type="match status" value="1"/>
</dbReference>
<dbReference type="InterPro" id="IPR039697">
    <property type="entry name" value="Alcohol_dehydrogenase_Fe"/>
</dbReference>